<dbReference type="InterPro" id="IPR012131">
    <property type="entry name" value="Hstdl_DH"/>
</dbReference>
<evidence type="ECO:0000256" key="4">
    <source>
        <dbReference type="ARBA" id="ARBA00023002"/>
    </source>
</evidence>
<accession>A0A3B1C1G1</accession>
<dbReference type="NCBIfam" id="TIGR00069">
    <property type="entry name" value="hisD"/>
    <property type="match status" value="1"/>
</dbReference>
<dbReference type="GO" id="GO:0005829">
    <property type="term" value="C:cytosol"/>
    <property type="evidence" value="ECO:0007669"/>
    <property type="project" value="TreeGrafter"/>
</dbReference>
<dbReference type="CDD" id="cd06572">
    <property type="entry name" value="Histidinol_dh"/>
    <property type="match status" value="1"/>
</dbReference>
<dbReference type="InterPro" id="IPR016161">
    <property type="entry name" value="Ald_DH/histidinol_DH"/>
</dbReference>
<name>A0A3B1C1G1_9ZZZZ</name>
<dbReference type="Gene3D" id="3.40.50.1980">
    <property type="entry name" value="Nitrogenase molybdenum iron protein domain"/>
    <property type="match status" value="2"/>
</dbReference>
<dbReference type="PANTHER" id="PTHR21256">
    <property type="entry name" value="HISTIDINOL DEHYDROGENASE HDH"/>
    <property type="match status" value="1"/>
</dbReference>
<dbReference type="PRINTS" id="PR00083">
    <property type="entry name" value="HOLDHDRGNASE"/>
</dbReference>
<evidence type="ECO:0000256" key="2">
    <source>
        <dbReference type="ARBA" id="ARBA00022723"/>
    </source>
</evidence>
<dbReference type="GO" id="GO:0000105">
    <property type="term" value="P:L-histidine biosynthetic process"/>
    <property type="evidence" value="ECO:0007669"/>
    <property type="project" value="TreeGrafter"/>
</dbReference>
<protein>
    <submittedName>
        <fullName evidence="5">Histidinol dehydrogenase</fullName>
        <ecNumber evidence="5">1.1.1.23</ecNumber>
    </submittedName>
</protein>
<reference evidence="5" key="1">
    <citation type="submission" date="2018-06" db="EMBL/GenBank/DDBJ databases">
        <authorList>
            <person name="Zhirakovskaya E."/>
        </authorList>
    </citation>
    <scope>NUCLEOTIDE SEQUENCE</scope>
</reference>
<sequence>YTARSIRVSSAEFANANKQADPKVVRAIRASCARIRKFHKKQIEKSWSYREKGVTLGQSIKPIHSAGIYVPGGLAAYPSSVLMNAIPARIAGVKRIVMTTPTPLGVINPHVLVAAQIAEVDEVYKIGGAQAVAALAYGTKSIKPVDKIVGPGNAFVAQAKRQVFGKVDIDMIAGPSEILVLADSGADHRLIAADLLSQAEHDENAYLILVTTSRQIADKVQKELRRQAETLDRRLIIEKCLAKNSYAFIVKSLSEGFDIANRFAPEHMELIIKNARRYVNRVDNAGAIFVGPWTPEAVGDYGAGPNHVLPTGGTARFFSPLGVYDFMKRTSVVSFDQKGLKSIAKVVTTLAKDEGLSAHARAVEMRFKK</sequence>
<organism evidence="5">
    <name type="scientific">hydrothermal vent metagenome</name>
    <dbReference type="NCBI Taxonomy" id="652676"/>
    <lineage>
        <taxon>unclassified sequences</taxon>
        <taxon>metagenomes</taxon>
        <taxon>ecological metagenomes</taxon>
    </lineage>
</organism>
<evidence type="ECO:0000256" key="3">
    <source>
        <dbReference type="ARBA" id="ARBA00022833"/>
    </source>
</evidence>
<proteinExistence type="inferred from homology"/>
<dbReference type="PROSITE" id="PS00611">
    <property type="entry name" value="HISOL_DEHYDROGENASE"/>
    <property type="match status" value="1"/>
</dbReference>
<dbReference type="SUPFAM" id="SSF53720">
    <property type="entry name" value="ALDH-like"/>
    <property type="match status" value="1"/>
</dbReference>
<evidence type="ECO:0000256" key="1">
    <source>
        <dbReference type="ARBA" id="ARBA00001947"/>
    </source>
</evidence>
<dbReference type="FunFam" id="3.40.50.1980:FF:000001">
    <property type="entry name" value="Histidinol dehydrogenase"/>
    <property type="match status" value="1"/>
</dbReference>
<dbReference type="AlphaFoldDB" id="A0A3B1C1G1"/>
<dbReference type="EC" id="1.1.1.23" evidence="5"/>
<feature type="non-terminal residue" evidence="5">
    <location>
        <position position="1"/>
    </location>
</feature>
<keyword evidence="2" id="KW-0479">Metal-binding</keyword>
<keyword evidence="3" id="KW-0862">Zinc</keyword>
<dbReference type="GO" id="GO:0051287">
    <property type="term" value="F:NAD binding"/>
    <property type="evidence" value="ECO:0007669"/>
    <property type="project" value="InterPro"/>
</dbReference>
<dbReference type="Pfam" id="PF00815">
    <property type="entry name" value="Histidinol_dh"/>
    <property type="match status" value="1"/>
</dbReference>
<gene>
    <name evidence="5" type="ORF">MNBD_NITROSPINAE02-1856</name>
</gene>
<dbReference type="HAMAP" id="MF_01024">
    <property type="entry name" value="HisD"/>
    <property type="match status" value="1"/>
</dbReference>
<comment type="cofactor">
    <cofactor evidence="1">
        <name>Zn(2+)</name>
        <dbReference type="ChEBI" id="CHEBI:29105"/>
    </cofactor>
</comment>
<dbReference type="GO" id="GO:0046872">
    <property type="term" value="F:metal ion binding"/>
    <property type="evidence" value="ECO:0007669"/>
    <property type="project" value="UniProtKB-KW"/>
</dbReference>
<dbReference type="GO" id="GO:0004399">
    <property type="term" value="F:histidinol dehydrogenase activity"/>
    <property type="evidence" value="ECO:0007669"/>
    <property type="project" value="UniProtKB-EC"/>
</dbReference>
<dbReference type="PANTHER" id="PTHR21256:SF2">
    <property type="entry name" value="HISTIDINE BIOSYNTHESIS TRIFUNCTIONAL PROTEIN"/>
    <property type="match status" value="1"/>
</dbReference>
<dbReference type="InterPro" id="IPR001692">
    <property type="entry name" value="Histidinol_DH_CS"/>
</dbReference>
<dbReference type="EMBL" id="UOGE01000014">
    <property type="protein sequence ID" value="VAX16730.1"/>
    <property type="molecule type" value="Genomic_DNA"/>
</dbReference>
<evidence type="ECO:0000313" key="5">
    <source>
        <dbReference type="EMBL" id="VAX16730.1"/>
    </source>
</evidence>
<dbReference type="Gene3D" id="1.20.5.1300">
    <property type="match status" value="1"/>
</dbReference>
<keyword evidence="4 5" id="KW-0560">Oxidoreductase</keyword>